<name>A0ABW7JFJ9_9VIBR</name>
<dbReference type="EMBL" id="JBIHSE010000004">
    <property type="protein sequence ID" value="MFH0274919.1"/>
    <property type="molecule type" value="Genomic_DNA"/>
</dbReference>
<keyword evidence="2" id="KW-1185">Reference proteome</keyword>
<gene>
    <name evidence="1" type="ORF">ACGRHZ_26960</name>
</gene>
<comment type="caution">
    <text evidence="1">The sequence shown here is derived from an EMBL/GenBank/DDBJ whole genome shotgun (WGS) entry which is preliminary data.</text>
</comment>
<dbReference type="RefSeq" id="WP_394633222.1">
    <property type="nucleotide sequence ID" value="NZ_JBIHSE010000004.1"/>
</dbReference>
<reference evidence="1 2" key="1">
    <citation type="submission" date="2024-10" db="EMBL/GenBank/DDBJ databases">
        <authorList>
            <person name="Yibar A."/>
            <person name="Saticioglu I.B."/>
            <person name="Duman M."/>
            <person name="Ajmi N."/>
            <person name="Gurler F."/>
            <person name="Ay H."/>
            <person name="Onuk E."/>
            <person name="Guler S."/>
            <person name="Romalde J.L."/>
        </authorList>
    </citation>
    <scope>NUCLEOTIDE SEQUENCE [LARGE SCALE GENOMIC DNA]</scope>
    <source>
        <strain evidence="1 2">1-TCBS-A</strain>
    </source>
</reference>
<evidence type="ECO:0000313" key="1">
    <source>
        <dbReference type="EMBL" id="MFH0274919.1"/>
    </source>
</evidence>
<proteinExistence type="predicted"/>
<accession>A0ABW7JFJ9</accession>
<sequence>MSKFIPGECTPNKFVVFEIIDYYPDGGLHDIEASFDSIEDAKEFILKNTSTSLFEVVDRDTWLIVFRGYTEIYNVQ</sequence>
<organism evidence="1 2">
    <name type="scientific">Vibrio jasicida</name>
    <dbReference type="NCBI Taxonomy" id="766224"/>
    <lineage>
        <taxon>Bacteria</taxon>
        <taxon>Pseudomonadati</taxon>
        <taxon>Pseudomonadota</taxon>
        <taxon>Gammaproteobacteria</taxon>
        <taxon>Vibrionales</taxon>
        <taxon>Vibrionaceae</taxon>
        <taxon>Vibrio</taxon>
    </lineage>
</organism>
<evidence type="ECO:0000313" key="2">
    <source>
        <dbReference type="Proteomes" id="UP001607221"/>
    </source>
</evidence>
<dbReference type="Proteomes" id="UP001607221">
    <property type="component" value="Unassembled WGS sequence"/>
</dbReference>
<protein>
    <submittedName>
        <fullName evidence="1">Uncharacterized protein</fullName>
    </submittedName>
</protein>